<name>A0AAP0QEU0_9ROSI</name>
<dbReference type="FunFam" id="3.30.420.10:FF:000076">
    <property type="entry name" value="RBR-type E3 ubiquitin transferase"/>
    <property type="match status" value="1"/>
</dbReference>
<proteinExistence type="predicted"/>
<dbReference type="PANTHER" id="PTHR46387">
    <property type="entry name" value="POLYNUCLEOTIDYL TRANSFERASE, RIBONUCLEASE H-LIKE SUPERFAMILY PROTEIN"/>
    <property type="match status" value="1"/>
</dbReference>
<gene>
    <name evidence="2" type="ORF">WN944_020377</name>
</gene>
<keyword evidence="3" id="KW-1185">Reference proteome</keyword>
<evidence type="ECO:0000259" key="1">
    <source>
        <dbReference type="PROSITE" id="PS50879"/>
    </source>
</evidence>
<dbReference type="InterPro" id="IPR012337">
    <property type="entry name" value="RNaseH-like_sf"/>
</dbReference>
<sequence>MSCLSHVASYSAAILRGTHNFIGRSNLHYQSYYNPLKINYGHLGNKSVNLEFLVTRFRLQCYSSSAKKPRSRKLKTEPQMKQGKDEFFVVRKGDLVGVYKTFTECQAQLGSSICHPPVSVYKGNALPKGTEEYLASHGLKNALYTIRAADLTEDLFGSLMPCTLQADIPFVSDPTSKKRPQDTIGPETGYELGSTSVLADPLRKHVKLDLDAESKAASYHCSCVIEFDGASKGNPGPAGAAAVLRTDDGSLICKLREGVGIATSNVAEYRGLILGLKYALEKGFSNIRVQGDSKLVCMQVAGSWKTKHQGMAKLCGEARRLKDKFLSFQISHVLRVTIVFVPNGSYRLEQDNVFIPLIDSYALVIKVLAAAFFLFPHKFLTFSLHIWKNLNSEADAQATLAVGLAEFNSLGKWIGFSETAPGGGNRRSNNLSEPLRGFILFSQFDDREYQLMINLT</sequence>
<dbReference type="EMBL" id="JBCGBO010000007">
    <property type="protein sequence ID" value="KAK9188972.1"/>
    <property type="molecule type" value="Genomic_DNA"/>
</dbReference>
<protein>
    <recommendedName>
        <fullName evidence="1">RNase H type-1 domain-containing protein</fullName>
    </recommendedName>
</protein>
<dbReference type="SUPFAM" id="SSF53098">
    <property type="entry name" value="Ribonuclease H-like"/>
    <property type="match status" value="1"/>
</dbReference>
<dbReference type="PANTHER" id="PTHR46387:SF2">
    <property type="entry name" value="RIBONUCLEASE HI"/>
    <property type="match status" value="1"/>
</dbReference>
<dbReference type="PROSITE" id="PS50879">
    <property type="entry name" value="RNASE_H_1"/>
    <property type="match status" value="1"/>
</dbReference>
<dbReference type="GO" id="GO:0004523">
    <property type="term" value="F:RNA-DNA hybrid ribonuclease activity"/>
    <property type="evidence" value="ECO:0007669"/>
    <property type="project" value="InterPro"/>
</dbReference>
<dbReference type="Proteomes" id="UP001428341">
    <property type="component" value="Unassembled WGS sequence"/>
</dbReference>
<dbReference type="GO" id="GO:0003676">
    <property type="term" value="F:nucleic acid binding"/>
    <property type="evidence" value="ECO:0007669"/>
    <property type="project" value="InterPro"/>
</dbReference>
<dbReference type="CDD" id="cd09279">
    <property type="entry name" value="RNase_HI_like"/>
    <property type="match status" value="1"/>
</dbReference>
<feature type="domain" description="RNase H type-1" evidence="1">
    <location>
        <begin position="219"/>
        <end position="364"/>
    </location>
</feature>
<organism evidence="2 3">
    <name type="scientific">Citrus x changshan-huyou</name>
    <dbReference type="NCBI Taxonomy" id="2935761"/>
    <lineage>
        <taxon>Eukaryota</taxon>
        <taxon>Viridiplantae</taxon>
        <taxon>Streptophyta</taxon>
        <taxon>Embryophyta</taxon>
        <taxon>Tracheophyta</taxon>
        <taxon>Spermatophyta</taxon>
        <taxon>Magnoliopsida</taxon>
        <taxon>eudicotyledons</taxon>
        <taxon>Gunneridae</taxon>
        <taxon>Pentapetalae</taxon>
        <taxon>rosids</taxon>
        <taxon>malvids</taxon>
        <taxon>Sapindales</taxon>
        <taxon>Rutaceae</taxon>
        <taxon>Aurantioideae</taxon>
        <taxon>Citrus</taxon>
    </lineage>
</organism>
<evidence type="ECO:0000313" key="2">
    <source>
        <dbReference type="EMBL" id="KAK9188972.1"/>
    </source>
</evidence>
<comment type="caution">
    <text evidence="2">The sequence shown here is derived from an EMBL/GenBank/DDBJ whole genome shotgun (WGS) entry which is preliminary data.</text>
</comment>
<accession>A0AAP0QEU0</accession>
<dbReference type="Pfam" id="PF13456">
    <property type="entry name" value="RVT_3"/>
    <property type="match status" value="1"/>
</dbReference>
<dbReference type="InterPro" id="IPR036397">
    <property type="entry name" value="RNaseH_sf"/>
</dbReference>
<dbReference type="AlphaFoldDB" id="A0AAP0QEU0"/>
<dbReference type="Gene3D" id="3.30.420.10">
    <property type="entry name" value="Ribonuclease H-like superfamily/Ribonuclease H"/>
    <property type="match status" value="1"/>
</dbReference>
<evidence type="ECO:0000313" key="3">
    <source>
        <dbReference type="Proteomes" id="UP001428341"/>
    </source>
</evidence>
<dbReference type="InterPro" id="IPR002156">
    <property type="entry name" value="RNaseH_domain"/>
</dbReference>
<reference evidence="2 3" key="1">
    <citation type="submission" date="2024-05" db="EMBL/GenBank/DDBJ databases">
        <title>Haplotype-resolved chromosome-level genome assembly of Huyou (Citrus changshanensis).</title>
        <authorList>
            <person name="Miao C."/>
            <person name="Chen W."/>
            <person name="Wu Y."/>
            <person name="Wang L."/>
            <person name="Zhao S."/>
            <person name="Grierson D."/>
            <person name="Xu C."/>
            <person name="Chen K."/>
        </authorList>
    </citation>
    <scope>NUCLEOTIDE SEQUENCE [LARGE SCALE GENOMIC DNA]</scope>
    <source>
        <strain evidence="2">01-14</strain>
        <tissue evidence="2">Leaf</tissue>
    </source>
</reference>